<comment type="caution">
    <text evidence="2">The sequence shown here is derived from an EMBL/GenBank/DDBJ whole genome shotgun (WGS) entry which is preliminary data.</text>
</comment>
<accession>X1LMA1</accession>
<evidence type="ECO:0000313" key="2">
    <source>
        <dbReference type="EMBL" id="GAH95278.1"/>
    </source>
</evidence>
<sequence>MATRSHTARQENLMSEAVVTDLAGQESPLLGLALEHFPNVRKRLAKNPQLLDILMPMVGGLLSKHDGGQPGQSGGSTDVASRIKGGS</sequence>
<name>X1LMA1_9ZZZZ</name>
<proteinExistence type="predicted"/>
<dbReference type="EMBL" id="BARV01000221">
    <property type="protein sequence ID" value="GAH95278.1"/>
    <property type="molecule type" value="Genomic_DNA"/>
</dbReference>
<dbReference type="AlphaFoldDB" id="X1LMA1"/>
<organism evidence="2">
    <name type="scientific">marine sediment metagenome</name>
    <dbReference type="NCBI Taxonomy" id="412755"/>
    <lineage>
        <taxon>unclassified sequences</taxon>
        <taxon>metagenomes</taxon>
        <taxon>ecological metagenomes</taxon>
    </lineage>
</organism>
<gene>
    <name evidence="2" type="ORF">S06H3_00980</name>
</gene>
<feature type="region of interest" description="Disordered" evidence="1">
    <location>
        <begin position="63"/>
        <end position="87"/>
    </location>
</feature>
<reference evidence="2" key="1">
    <citation type="journal article" date="2014" name="Front. Microbiol.">
        <title>High frequency of phylogenetically diverse reductive dehalogenase-homologous genes in deep subseafloor sedimentary metagenomes.</title>
        <authorList>
            <person name="Kawai M."/>
            <person name="Futagami T."/>
            <person name="Toyoda A."/>
            <person name="Takaki Y."/>
            <person name="Nishi S."/>
            <person name="Hori S."/>
            <person name="Arai W."/>
            <person name="Tsubouchi T."/>
            <person name="Morono Y."/>
            <person name="Uchiyama I."/>
            <person name="Ito T."/>
            <person name="Fujiyama A."/>
            <person name="Inagaki F."/>
            <person name="Takami H."/>
        </authorList>
    </citation>
    <scope>NUCLEOTIDE SEQUENCE</scope>
    <source>
        <strain evidence="2">Expedition CK06-06</strain>
    </source>
</reference>
<protein>
    <submittedName>
        <fullName evidence="2">Uncharacterized protein</fullName>
    </submittedName>
</protein>
<evidence type="ECO:0000256" key="1">
    <source>
        <dbReference type="SAM" id="MobiDB-lite"/>
    </source>
</evidence>